<dbReference type="AlphaFoldDB" id="A0A2A6CSW1"/>
<dbReference type="Proteomes" id="UP000005239">
    <property type="component" value="Unassembled WGS sequence"/>
</dbReference>
<proteinExistence type="predicted"/>
<organism evidence="1 2">
    <name type="scientific">Pristionchus pacificus</name>
    <name type="common">Parasitic nematode worm</name>
    <dbReference type="NCBI Taxonomy" id="54126"/>
    <lineage>
        <taxon>Eukaryota</taxon>
        <taxon>Metazoa</taxon>
        <taxon>Ecdysozoa</taxon>
        <taxon>Nematoda</taxon>
        <taxon>Chromadorea</taxon>
        <taxon>Rhabditida</taxon>
        <taxon>Rhabditina</taxon>
        <taxon>Diplogasteromorpha</taxon>
        <taxon>Diplogasteroidea</taxon>
        <taxon>Neodiplogasteridae</taxon>
        <taxon>Pristionchus</taxon>
    </lineage>
</organism>
<evidence type="ECO:0000313" key="2">
    <source>
        <dbReference type="Proteomes" id="UP000005239"/>
    </source>
</evidence>
<protein>
    <submittedName>
        <fullName evidence="1">Uncharacterized protein</fullName>
    </submittedName>
</protein>
<accession>A0A8R1UC32</accession>
<gene>
    <name evidence="1" type="primary">WBGene00108530</name>
</gene>
<reference evidence="2" key="1">
    <citation type="journal article" date="2008" name="Nat. Genet.">
        <title>The Pristionchus pacificus genome provides a unique perspective on nematode lifestyle and parasitism.</title>
        <authorList>
            <person name="Dieterich C."/>
            <person name="Clifton S.W."/>
            <person name="Schuster L.N."/>
            <person name="Chinwalla A."/>
            <person name="Delehaunty K."/>
            <person name="Dinkelacker I."/>
            <person name="Fulton L."/>
            <person name="Fulton R."/>
            <person name="Godfrey J."/>
            <person name="Minx P."/>
            <person name="Mitreva M."/>
            <person name="Roeseler W."/>
            <person name="Tian H."/>
            <person name="Witte H."/>
            <person name="Yang S.P."/>
            <person name="Wilson R.K."/>
            <person name="Sommer R.J."/>
        </authorList>
    </citation>
    <scope>NUCLEOTIDE SEQUENCE [LARGE SCALE GENOMIC DNA]</scope>
    <source>
        <strain evidence="2">PS312</strain>
    </source>
</reference>
<accession>A0A2A6CSW1</accession>
<evidence type="ECO:0000313" key="1">
    <source>
        <dbReference type="EnsemblMetazoa" id="PPA18976.1"/>
    </source>
</evidence>
<name>A0A2A6CSW1_PRIPA</name>
<dbReference type="EnsemblMetazoa" id="PPA18976.1">
    <property type="protein sequence ID" value="PPA18976.1"/>
    <property type="gene ID" value="WBGene00108530"/>
</dbReference>
<sequence length="260" mass="28391">MLFIPGVTMSDSRADATLVANIDKMSLNPPAASPKKPTRTWNPAEFLALQSAKSSGLAGKYRTGKFSRDPANVLKDLHANASITPDEKIVTKSRGVIVEKIFISDDSSESEEEEQLIPRGLWRGKVSKKNKKSEDKLRTGKALIEYASYSVTGQGYECGVGQWDDLHSPSQIPSNVTASVGAKMTGIINTPQSTSTNSPRSNGFAISIHFTVKLNCVQLSKSDQFRLFLSSPDTKIEDEIPDSLVDFILQYTREVGSDAF</sequence>
<keyword evidence="2" id="KW-1185">Reference proteome</keyword>
<reference evidence="1" key="2">
    <citation type="submission" date="2022-06" db="UniProtKB">
        <authorList>
            <consortium name="EnsemblMetazoa"/>
        </authorList>
    </citation>
    <scope>IDENTIFICATION</scope>
    <source>
        <strain evidence="1">PS312</strain>
    </source>
</reference>